<dbReference type="InterPro" id="IPR002347">
    <property type="entry name" value="SDR_fam"/>
</dbReference>
<evidence type="ECO:0000256" key="1">
    <source>
        <dbReference type="ARBA" id="ARBA00004240"/>
    </source>
</evidence>
<keyword evidence="3" id="KW-0521">NADP</keyword>
<dbReference type="PANTHER" id="PTHR43899">
    <property type="entry name" value="RH59310P"/>
    <property type="match status" value="1"/>
</dbReference>
<evidence type="ECO:0000256" key="3">
    <source>
        <dbReference type="ARBA" id="ARBA00022857"/>
    </source>
</evidence>
<dbReference type="GO" id="GO:0016491">
    <property type="term" value="F:oxidoreductase activity"/>
    <property type="evidence" value="ECO:0007669"/>
    <property type="project" value="UniProtKB-KW"/>
</dbReference>
<keyword evidence="7" id="KW-1185">Reference proteome</keyword>
<dbReference type="FunFam" id="3.40.50.720:FF:000137">
    <property type="entry name" value="Hydroxysteroid (17-beta) dehydrogenase 3"/>
    <property type="match status" value="1"/>
</dbReference>
<comment type="caution">
    <text evidence="6">The sequence shown here is derived from an EMBL/GenBank/DDBJ whole genome shotgun (WGS) entry which is preliminary data.</text>
</comment>
<dbReference type="PIRSF" id="PIRSF000126">
    <property type="entry name" value="11-beta-HSD1"/>
    <property type="match status" value="1"/>
</dbReference>
<dbReference type="PRINTS" id="PR00081">
    <property type="entry name" value="GDHRDH"/>
</dbReference>
<name>A0A5J4N5U2_9TREM</name>
<feature type="transmembrane region" description="Helical" evidence="5">
    <location>
        <begin position="6"/>
        <end position="29"/>
    </location>
</feature>
<dbReference type="CDD" id="cd05356">
    <property type="entry name" value="17beta-HSD1_like_SDR_c"/>
    <property type="match status" value="1"/>
</dbReference>
<dbReference type="PROSITE" id="PS00061">
    <property type="entry name" value="ADH_SHORT"/>
    <property type="match status" value="1"/>
</dbReference>
<dbReference type="Pfam" id="PF00106">
    <property type="entry name" value="adh_short"/>
    <property type="match status" value="1"/>
</dbReference>
<reference evidence="6 7" key="1">
    <citation type="journal article" date="2019" name="Gigascience">
        <title>Whole-genome sequence of the oriental lung fluke Paragonimus westermani.</title>
        <authorList>
            <person name="Oey H."/>
            <person name="Zakrzewski M."/>
            <person name="Narain K."/>
            <person name="Devi K.R."/>
            <person name="Agatsuma T."/>
            <person name="Nawaratna S."/>
            <person name="Gobert G.N."/>
            <person name="Jones M.K."/>
            <person name="Ragan M.A."/>
            <person name="McManus D.P."/>
            <person name="Krause L."/>
        </authorList>
    </citation>
    <scope>NUCLEOTIDE SEQUENCE [LARGE SCALE GENOMIC DNA]</scope>
    <source>
        <strain evidence="6 7">IND2009</strain>
    </source>
</reference>
<comment type="similarity">
    <text evidence="2">Belongs to the short-chain dehydrogenases/reductases (SDR) family.</text>
</comment>
<dbReference type="SUPFAM" id="SSF51735">
    <property type="entry name" value="NAD(P)-binding Rossmann-fold domains"/>
    <property type="match status" value="1"/>
</dbReference>
<dbReference type="InterPro" id="IPR036291">
    <property type="entry name" value="NAD(P)-bd_dom_sf"/>
</dbReference>
<organism evidence="6 7">
    <name type="scientific">Paragonimus westermani</name>
    <dbReference type="NCBI Taxonomy" id="34504"/>
    <lineage>
        <taxon>Eukaryota</taxon>
        <taxon>Metazoa</taxon>
        <taxon>Spiralia</taxon>
        <taxon>Lophotrochozoa</taxon>
        <taxon>Platyhelminthes</taxon>
        <taxon>Trematoda</taxon>
        <taxon>Digenea</taxon>
        <taxon>Plagiorchiida</taxon>
        <taxon>Troglotremata</taxon>
        <taxon>Troglotrematidae</taxon>
        <taxon>Paragonimus</taxon>
    </lineage>
</organism>
<sequence length="305" mass="34109">MQTAFIGFLIFLLLWKILLPLLRVFWIFTVGKRLFSRRRLLKDAGEWAIVTGSTDGIGKAYAYELAKDGLNVMLISRNQNKLDAVAQELESAFNVKTKVVVCDFTKTDIYDMLDREISSLSSISCLVNNVGMSYPFLDAYADSDFLDLEFIRQLISCNVNPVASLTRIVLPKLLKQGRRGTAIINLSSFAGLVPFPYLTLYGACKAFVHHFSESLRCELRNSNVCVQAVCPLLVATTMSKVRNASFFVPSPAKFAASALDMLGVEETTVGCVEHAIRSFLLTIHPAIVTWMSESKYRKVKHQKTQ</sequence>
<keyword evidence="5" id="KW-0812">Transmembrane</keyword>
<keyword evidence="4" id="KW-0560">Oxidoreductase</keyword>
<evidence type="ECO:0000313" key="6">
    <source>
        <dbReference type="EMBL" id="KAA3670669.1"/>
    </source>
</evidence>
<dbReference type="InterPro" id="IPR020904">
    <property type="entry name" value="Sc_DH/Rdtase_CS"/>
</dbReference>
<evidence type="ECO:0000256" key="4">
    <source>
        <dbReference type="ARBA" id="ARBA00023002"/>
    </source>
</evidence>
<dbReference type="PANTHER" id="PTHR43899:SF13">
    <property type="entry name" value="RH59310P"/>
    <property type="match status" value="1"/>
</dbReference>
<dbReference type="EMBL" id="QNGE01008881">
    <property type="protein sequence ID" value="KAA3670669.1"/>
    <property type="molecule type" value="Genomic_DNA"/>
</dbReference>
<dbReference type="GO" id="GO:0005783">
    <property type="term" value="C:endoplasmic reticulum"/>
    <property type="evidence" value="ECO:0007669"/>
    <property type="project" value="UniProtKB-SubCell"/>
</dbReference>
<evidence type="ECO:0000256" key="2">
    <source>
        <dbReference type="ARBA" id="ARBA00006484"/>
    </source>
</evidence>
<gene>
    <name evidence="6" type="ORF">DEA37_0008139</name>
</gene>
<evidence type="ECO:0000313" key="7">
    <source>
        <dbReference type="Proteomes" id="UP000324629"/>
    </source>
</evidence>
<evidence type="ECO:0000256" key="5">
    <source>
        <dbReference type="SAM" id="Phobius"/>
    </source>
</evidence>
<dbReference type="AlphaFoldDB" id="A0A5J4N5U2"/>
<keyword evidence="5" id="KW-1133">Transmembrane helix</keyword>
<keyword evidence="5" id="KW-0472">Membrane</keyword>
<accession>A0A5J4N5U2</accession>
<protein>
    <submittedName>
        <fullName evidence="6">17beta-estradiol 17-dehydrogenase / very-long-chain 3-oxoacyl-CoA reductase</fullName>
    </submittedName>
</protein>
<comment type="subcellular location">
    <subcellularLocation>
        <location evidence="1">Endoplasmic reticulum</location>
    </subcellularLocation>
</comment>
<dbReference type="InterPro" id="IPR051019">
    <property type="entry name" value="VLCFA-Steroid_DH"/>
</dbReference>
<dbReference type="Gene3D" id="3.40.50.720">
    <property type="entry name" value="NAD(P)-binding Rossmann-like Domain"/>
    <property type="match status" value="1"/>
</dbReference>
<proteinExistence type="inferred from homology"/>
<dbReference type="Proteomes" id="UP000324629">
    <property type="component" value="Unassembled WGS sequence"/>
</dbReference>